<evidence type="ECO:0000313" key="3">
    <source>
        <dbReference type="Proteomes" id="UP001597102"/>
    </source>
</evidence>
<evidence type="ECO:0000313" key="2">
    <source>
        <dbReference type="EMBL" id="MFD0985858.1"/>
    </source>
</evidence>
<dbReference type="Gene3D" id="3.40.630.30">
    <property type="match status" value="1"/>
</dbReference>
<keyword evidence="3" id="KW-1185">Reference proteome</keyword>
<gene>
    <name evidence="2" type="ORF">ACFQ2F_01965</name>
</gene>
<dbReference type="InterPro" id="IPR000182">
    <property type="entry name" value="GNAT_dom"/>
</dbReference>
<dbReference type="GO" id="GO:0016746">
    <property type="term" value="F:acyltransferase activity"/>
    <property type="evidence" value="ECO:0007669"/>
    <property type="project" value="UniProtKB-KW"/>
</dbReference>
<dbReference type="PROSITE" id="PS51186">
    <property type="entry name" value="GNAT"/>
    <property type="match status" value="1"/>
</dbReference>
<dbReference type="EMBL" id="JBHTJO010000001">
    <property type="protein sequence ID" value="MFD0985858.1"/>
    <property type="molecule type" value="Genomic_DNA"/>
</dbReference>
<protein>
    <submittedName>
        <fullName evidence="2">GNAT family N-acetyltransferase</fullName>
        <ecNumber evidence="2">2.3.-.-</ecNumber>
    </submittedName>
</protein>
<dbReference type="InterPro" id="IPR016181">
    <property type="entry name" value="Acyl_CoA_acyltransferase"/>
</dbReference>
<comment type="caution">
    <text evidence="2">The sequence shown here is derived from an EMBL/GenBank/DDBJ whole genome shotgun (WGS) entry which is preliminary data.</text>
</comment>
<reference evidence="3" key="1">
    <citation type="journal article" date="2019" name="Int. J. Syst. Evol. Microbiol.">
        <title>The Global Catalogue of Microorganisms (GCM) 10K type strain sequencing project: providing services to taxonomists for standard genome sequencing and annotation.</title>
        <authorList>
            <consortium name="The Broad Institute Genomics Platform"/>
            <consortium name="The Broad Institute Genome Sequencing Center for Infectious Disease"/>
            <person name="Wu L."/>
            <person name="Ma J."/>
        </authorList>
    </citation>
    <scope>NUCLEOTIDE SEQUENCE [LARGE SCALE GENOMIC DNA]</scope>
    <source>
        <strain evidence="3">CCUG 61697</strain>
    </source>
</reference>
<evidence type="ECO:0000259" key="1">
    <source>
        <dbReference type="PROSITE" id="PS51186"/>
    </source>
</evidence>
<name>A0ABW3J6L8_9HYPH</name>
<feature type="domain" description="N-acetyltransferase" evidence="1">
    <location>
        <begin position="43"/>
        <end position="197"/>
    </location>
</feature>
<sequence>MAIVQTRFHPAVPAAAPVEAPISLRERLARREVTLRAADGQAYVVRPIRPTDAASLMRGYDALENMSKWFRMQHALPHLSPAMALDFCTPDPARDICLVVEGKGALAGEILGGARIAGQADSRTAEFSVSLRPEARHLDLARQALETVFAAGREMGYVRVYATIHVDNTPMKTLARRLKCRLRRDPEDGALMIAERNL</sequence>
<keyword evidence="2" id="KW-0012">Acyltransferase</keyword>
<proteinExistence type="predicted"/>
<accession>A0ABW3J6L8</accession>
<dbReference type="EC" id="2.3.-.-" evidence="2"/>
<dbReference type="Proteomes" id="UP001597102">
    <property type="component" value="Unassembled WGS sequence"/>
</dbReference>
<keyword evidence="2" id="KW-0808">Transferase</keyword>
<organism evidence="2 3">
    <name type="scientific">Methyloligella solikamskensis</name>
    <dbReference type="NCBI Taxonomy" id="1177756"/>
    <lineage>
        <taxon>Bacteria</taxon>
        <taxon>Pseudomonadati</taxon>
        <taxon>Pseudomonadota</taxon>
        <taxon>Alphaproteobacteria</taxon>
        <taxon>Hyphomicrobiales</taxon>
        <taxon>Hyphomicrobiaceae</taxon>
        <taxon>Methyloligella</taxon>
    </lineage>
</organism>
<dbReference type="RefSeq" id="WP_379084925.1">
    <property type="nucleotide sequence ID" value="NZ_JBHTJO010000001.1"/>
</dbReference>
<dbReference type="SUPFAM" id="SSF55729">
    <property type="entry name" value="Acyl-CoA N-acyltransferases (Nat)"/>
    <property type="match status" value="1"/>
</dbReference>
<dbReference type="Pfam" id="PF13302">
    <property type="entry name" value="Acetyltransf_3"/>
    <property type="match status" value="1"/>
</dbReference>